<evidence type="ECO:0000256" key="1">
    <source>
        <dbReference type="ARBA" id="ARBA00004141"/>
    </source>
</evidence>
<dbReference type="Pfam" id="PF01529">
    <property type="entry name" value="DHHC"/>
    <property type="match status" value="1"/>
</dbReference>
<dbReference type="Proteomes" id="UP001627154">
    <property type="component" value="Unassembled WGS sequence"/>
</dbReference>
<reference evidence="9 10" key="1">
    <citation type="journal article" date="2024" name="bioRxiv">
        <title>A reference genome for Trichogramma kaykai: A tiny desert-dwelling parasitoid wasp with competing sex-ratio distorters.</title>
        <authorList>
            <person name="Culotta J."/>
            <person name="Lindsey A.R."/>
        </authorList>
    </citation>
    <scope>NUCLEOTIDE SEQUENCE [LARGE SCALE GENOMIC DNA]</scope>
    <source>
        <strain evidence="9 10">KSX58</strain>
    </source>
</reference>
<accession>A0ABD2WTG9</accession>
<dbReference type="EC" id="2.3.1.225" evidence="7"/>
<dbReference type="InterPro" id="IPR001594">
    <property type="entry name" value="Palmitoyltrfase_DHHC"/>
</dbReference>
<dbReference type="EMBL" id="JBJJXI010000071">
    <property type="protein sequence ID" value="KAL3396369.1"/>
    <property type="molecule type" value="Genomic_DNA"/>
</dbReference>
<keyword evidence="5 7" id="KW-0472">Membrane</keyword>
<evidence type="ECO:0000259" key="8">
    <source>
        <dbReference type="Pfam" id="PF01529"/>
    </source>
</evidence>
<comment type="similarity">
    <text evidence="7">Belongs to the DHHC palmitoyltransferase family.</text>
</comment>
<keyword evidence="6 7" id="KW-0012">Acyltransferase</keyword>
<keyword evidence="10" id="KW-1185">Reference proteome</keyword>
<dbReference type="InterPro" id="IPR039859">
    <property type="entry name" value="PFA4/ZDH16/20/ERF2-like"/>
</dbReference>
<proteinExistence type="inferred from homology"/>
<dbReference type="GO" id="GO:0019706">
    <property type="term" value="F:protein-cysteine S-palmitoyltransferase activity"/>
    <property type="evidence" value="ECO:0007669"/>
    <property type="project" value="UniProtKB-EC"/>
</dbReference>
<evidence type="ECO:0000256" key="6">
    <source>
        <dbReference type="ARBA" id="ARBA00023315"/>
    </source>
</evidence>
<gene>
    <name evidence="9" type="ORF">TKK_009552</name>
</gene>
<keyword evidence="3 7" id="KW-0812">Transmembrane</keyword>
<feature type="domain" description="Palmitoyltransferase DHHC" evidence="8">
    <location>
        <begin position="134"/>
        <end position="262"/>
    </location>
</feature>
<keyword evidence="2 7" id="KW-0808">Transferase</keyword>
<dbReference type="PANTHER" id="PTHR12246">
    <property type="entry name" value="PALMITOYLTRANSFERASE ZDHHC16"/>
    <property type="match status" value="1"/>
</dbReference>
<dbReference type="AlphaFoldDB" id="A0ABD2WTG9"/>
<feature type="transmembrane region" description="Helical" evidence="7">
    <location>
        <begin position="26"/>
        <end position="47"/>
    </location>
</feature>
<sequence>MPRAMRQRTNNMDTEKRDFCWQCIRICKWFPVLFILTITAWSYYAFVVPFCMNMVSNKVAQAIYLIIFHIFFILLIWSYWKTVATNLIKIPEKFILQQDSLDRMQALIGNNDAMSEVLNDYAKDLPVVTRTIKGEIRFCEYCKIVKPDRCHHCSVCSQCVLKMDHHCPWVNNCVGFHNYKFFILFLGYATLYTLFISLTTLEHFIIFFKYFFGQQVKQSGPGTFHVIFLFIVAGMFFLSLSSLFFYHCFLTLNNRTTLEAFRHPVFRSGKDRNGFSLGKLNNFQEVFGDIPRLWFLPIFTSLGNGWIFPIRQVEGASNTYDSMGNTQNSFGDGVSFPERQFDEDQHTLLGVETHRAWPNGGTAADETELDSPTIITGSQAGTWY</sequence>
<keyword evidence="4 7" id="KW-1133">Transmembrane helix</keyword>
<comment type="domain">
    <text evidence="7">The DHHC domain is required for palmitoyltransferase activity.</text>
</comment>
<organism evidence="9 10">
    <name type="scientific">Trichogramma kaykai</name>
    <dbReference type="NCBI Taxonomy" id="54128"/>
    <lineage>
        <taxon>Eukaryota</taxon>
        <taxon>Metazoa</taxon>
        <taxon>Ecdysozoa</taxon>
        <taxon>Arthropoda</taxon>
        <taxon>Hexapoda</taxon>
        <taxon>Insecta</taxon>
        <taxon>Pterygota</taxon>
        <taxon>Neoptera</taxon>
        <taxon>Endopterygota</taxon>
        <taxon>Hymenoptera</taxon>
        <taxon>Apocrita</taxon>
        <taxon>Proctotrupomorpha</taxon>
        <taxon>Chalcidoidea</taxon>
        <taxon>Trichogrammatidae</taxon>
        <taxon>Trichogramma</taxon>
    </lineage>
</organism>
<dbReference type="PROSITE" id="PS50216">
    <property type="entry name" value="DHHC"/>
    <property type="match status" value="1"/>
</dbReference>
<feature type="transmembrane region" description="Helical" evidence="7">
    <location>
        <begin position="224"/>
        <end position="246"/>
    </location>
</feature>
<protein>
    <recommendedName>
        <fullName evidence="7">Palmitoyltransferase</fullName>
        <ecNumber evidence="7">2.3.1.225</ecNumber>
    </recommendedName>
</protein>
<feature type="transmembrane region" description="Helical" evidence="7">
    <location>
        <begin position="181"/>
        <end position="212"/>
    </location>
</feature>
<dbReference type="GO" id="GO:0016020">
    <property type="term" value="C:membrane"/>
    <property type="evidence" value="ECO:0007669"/>
    <property type="project" value="UniProtKB-SubCell"/>
</dbReference>
<comment type="caution">
    <text evidence="9">The sequence shown here is derived from an EMBL/GenBank/DDBJ whole genome shotgun (WGS) entry which is preliminary data.</text>
</comment>
<evidence type="ECO:0000256" key="2">
    <source>
        <dbReference type="ARBA" id="ARBA00022679"/>
    </source>
</evidence>
<evidence type="ECO:0000313" key="9">
    <source>
        <dbReference type="EMBL" id="KAL3396369.1"/>
    </source>
</evidence>
<feature type="transmembrane region" description="Helical" evidence="7">
    <location>
        <begin position="59"/>
        <end position="80"/>
    </location>
</feature>
<comment type="catalytic activity">
    <reaction evidence="7">
        <text>L-cysteinyl-[protein] + hexadecanoyl-CoA = S-hexadecanoyl-L-cysteinyl-[protein] + CoA</text>
        <dbReference type="Rhea" id="RHEA:36683"/>
        <dbReference type="Rhea" id="RHEA-COMP:10131"/>
        <dbReference type="Rhea" id="RHEA-COMP:11032"/>
        <dbReference type="ChEBI" id="CHEBI:29950"/>
        <dbReference type="ChEBI" id="CHEBI:57287"/>
        <dbReference type="ChEBI" id="CHEBI:57379"/>
        <dbReference type="ChEBI" id="CHEBI:74151"/>
        <dbReference type="EC" id="2.3.1.225"/>
    </reaction>
</comment>
<evidence type="ECO:0000256" key="7">
    <source>
        <dbReference type="RuleBase" id="RU079119"/>
    </source>
</evidence>
<evidence type="ECO:0000313" key="10">
    <source>
        <dbReference type="Proteomes" id="UP001627154"/>
    </source>
</evidence>
<evidence type="ECO:0000256" key="3">
    <source>
        <dbReference type="ARBA" id="ARBA00022692"/>
    </source>
</evidence>
<evidence type="ECO:0000256" key="5">
    <source>
        <dbReference type="ARBA" id="ARBA00023136"/>
    </source>
</evidence>
<evidence type="ECO:0000256" key="4">
    <source>
        <dbReference type="ARBA" id="ARBA00022989"/>
    </source>
</evidence>
<comment type="subcellular location">
    <subcellularLocation>
        <location evidence="1">Membrane</location>
        <topology evidence="1">Multi-pass membrane protein</topology>
    </subcellularLocation>
</comment>
<name>A0ABD2WTG9_9HYME</name>